<dbReference type="AlphaFoldDB" id="A0A0K2UAY5"/>
<reference evidence="1" key="1">
    <citation type="submission" date="2014-05" db="EMBL/GenBank/DDBJ databases">
        <authorList>
            <person name="Chronopoulou M."/>
        </authorList>
    </citation>
    <scope>NUCLEOTIDE SEQUENCE</scope>
    <source>
        <tissue evidence="1">Whole organism</tissue>
    </source>
</reference>
<name>A0A0K2UAY5_LEPSM</name>
<accession>A0A0K2UAY5</accession>
<dbReference type="EMBL" id="HACA01018027">
    <property type="protein sequence ID" value="CDW35388.1"/>
    <property type="molecule type" value="Transcribed_RNA"/>
</dbReference>
<evidence type="ECO:0000313" key="1">
    <source>
        <dbReference type="EMBL" id="CDW35388.1"/>
    </source>
</evidence>
<proteinExistence type="predicted"/>
<protein>
    <submittedName>
        <fullName evidence="1">Uncharacterized protein</fullName>
    </submittedName>
</protein>
<organism evidence="1">
    <name type="scientific">Lepeophtheirus salmonis</name>
    <name type="common">Salmon louse</name>
    <name type="synonym">Caligus salmonis</name>
    <dbReference type="NCBI Taxonomy" id="72036"/>
    <lineage>
        <taxon>Eukaryota</taxon>
        <taxon>Metazoa</taxon>
        <taxon>Ecdysozoa</taxon>
        <taxon>Arthropoda</taxon>
        <taxon>Crustacea</taxon>
        <taxon>Multicrustacea</taxon>
        <taxon>Hexanauplia</taxon>
        <taxon>Copepoda</taxon>
        <taxon>Siphonostomatoida</taxon>
        <taxon>Caligidae</taxon>
        <taxon>Lepeophtheirus</taxon>
    </lineage>
</organism>
<sequence>MSSVKIPYGEALLSQSSSRAVCGLGQCVFF</sequence>